<dbReference type="AlphaFoldDB" id="A0A0E9R4N1"/>
<proteinExistence type="predicted"/>
<sequence>MYRDAVGSLSTVEASDFRTASLSHVFFFGMTISSTEPAFGTVAFWPKAEVTEEFLARLNNLINLSCCHIFIQHDQPTGDHCFSQCPGFALISV</sequence>
<reference evidence="1" key="1">
    <citation type="submission" date="2014-11" db="EMBL/GenBank/DDBJ databases">
        <authorList>
            <person name="Amaro Gonzalez C."/>
        </authorList>
    </citation>
    <scope>NUCLEOTIDE SEQUENCE</scope>
</reference>
<name>A0A0E9R4N1_ANGAN</name>
<protein>
    <submittedName>
        <fullName evidence="1">Uncharacterized protein</fullName>
    </submittedName>
</protein>
<organism evidence="1">
    <name type="scientific">Anguilla anguilla</name>
    <name type="common">European freshwater eel</name>
    <name type="synonym">Muraena anguilla</name>
    <dbReference type="NCBI Taxonomy" id="7936"/>
    <lineage>
        <taxon>Eukaryota</taxon>
        <taxon>Metazoa</taxon>
        <taxon>Chordata</taxon>
        <taxon>Craniata</taxon>
        <taxon>Vertebrata</taxon>
        <taxon>Euteleostomi</taxon>
        <taxon>Actinopterygii</taxon>
        <taxon>Neopterygii</taxon>
        <taxon>Teleostei</taxon>
        <taxon>Anguilliformes</taxon>
        <taxon>Anguillidae</taxon>
        <taxon>Anguilla</taxon>
    </lineage>
</organism>
<accession>A0A0E9R4N1</accession>
<reference evidence="1" key="2">
    <citation type="journal article" date="2015" name="Fish Shellfish Immunol.">
        <title>Early steps in the European eel (Anguilla anguilla)-Vibrio vulnificus interaction in the gills: Role of the RtxA13 toxin.</title>
        <authorList>
            <person name="Callol A."/>
            <person name="Pajuelo D."/>
            <person name="Ebbesson L."/>
            <person name="Teles M."/>
            <person name="MacKenzie S."/>
            <person name="Amaro C."/>
        </authorList>
    </citation>
    <scope>NUCLEOTIDE SEQUENCE</scope>
</reference>
<evidence type="ECO:0000313" key="1">
    <source>
        <dbReference type="EMBL" id="JAH23425.1"/>
    </source>
</evidence>
<dbReference type="EMBL" id="GBXM01085152">
    <property type="protein sequence ID" value="JAH23425.1"/>
    <property type="molecule type" value="Transcribed_RNA"/>
</dbReference>